<organism evidence="2 3">
    <name type="scientific">Solanum tuberosum</name>
    <name type="common">Potato</name>
    <dbReference type="NCBI Taxonomy" id="4113"/>
    <lineage>
        <taxon>Eukaryota</taxon>
        <taxon>Viridiplantae</taxon>
        <taxon>Streptophyta</taxon>
        <taxon>Embryophyta</taxon>
        <taxon>Tracheophyta</taxon>
        <taxon>Spermatophyta</taxon>
        <taxon>Magnoliopsida</taxon>
        <taxon>eudicotyledons</taxon>
        <taxon>Gunneridae</taxon>
        <taxon>Pentapetalae</taxon>
        <taxon>asterids</taxon>
        <taxon>lamiids</taxon>
        <taxon>Solanales</taxon>
        <taxon>Solanaceae</taxon>
        <taxon>Solanoideae</taxon>
        <taxon>Solaneae</taxon>
        <taxon>Solanum</taxon>
    </lineage>
</organism>
<sequence length="179" mass="19885">MQDYHGSEEIAMGNGNTIPISHTGNDLTTGASLTREWSKNGLYEWPPGDVDGQPQCNVVVPYHLWHQLLGHPNRQVLNKFSNKVNVSWDNISVEQQSKEETNSIFHSSYQLPPPVTMLPTVTQRLQAISSAPNGVSPQSAPQLLPSRPLITYHRRERPPIHSQTPSPPNNPFASAQNLP</sequence>
<proteinExistence type="predicted"/>
<evidence type="ECO:0000313" key="2">
    <source>
        <dbReference type="EMBL" id="KAH0737486.1"/>
    </source>
</evidence>
<evidence type="ECO:0008006" key="4">
    <source>
        <dbReference type="Google" id="ProtNLM"/>
    </source>
</evidence>
<dbReference type="Proteomes" id="UP000826656">
    <property type="component" value="Unassembled WGS sequence"/>
</dbReference>
<protein>
    <recommendedName>
        <fullName evidence="4">GAG-pre-integrase domain-containing protein</fullName>
    </recommendedName>
</protein>
<evidence type="ECO:0000256" key="1">
    <source>
        <dbReference type="SAM" id="MobiDB-lite"/>
    </source>
</evidence>
<feature type="region of interest" description="Disordered" evidence="1">
    <location>
        <begin position="1"/>
        <end position="25"/>
    </location>
</feature>
<reference evidence="2 3" key="1">
    <citation type="journal article" date="2021" name="bioRxiv">
        <title>Chromosome-scale and haplotype-resolved genome assembly of a tetraploid potato cultivar.</title>
        <authorList>
            <person name="Sun H."/>
            <person name="Jiao W.-B."/>
            <person name="Krause K."/>
            <person name="Campoy J.A."/>
            <person name="Goel M."/>
            <person name="Folz-Donahue K."/>
            <person name="Kukat C."/>
            <person name="Huettel B."/>
            <person name="Schneeberger K."/>
        </authorList>
    </citation>
    <scope>NUCLEOTIDE SEQUENCE [LARGE SCALE GENOMIC DNA]</scope>
    <source>
        <strain evidence="2">SolTubOtavaFocal</strain>
        <tissue evidence="2">Leaves</tissue>
    </source>
</reference>
<comment type="caution">
    <text evidence="2">The sequence shown here is derived from an EMBL/GenBank/DDBJ whole genome shotgun (WGS) entry which is preliminary data.</text>
</comment>
<dbReference type="EMBL" id="JAIVGD010000028">
    <property type="protein sequence ID" value="KAH0737486.1"/>
    <property type="molecule type" value="Genomic_DNA"/>
</dbReference>
<keyword evidence="3" id="KW-1185">Reference proteome</keyword>
<feature type="region of interest" description="Disordered" evidence="1">
    <location>
        <begin position="157"/>
        <end position="179"/>
    </location>
</feature>
<evidence type="ECO:0000313" key="3">
    <source>
        <dbReference type="Proteomes" id="UP000826656"/>
    </source>
</evidence>
<gene>
    <name evidence="2" type="ORF">KY290_036191</name>
</gene>
<name>A0ABQ7TRZ1_SOLTU</name>
<feature type="compositionally biased region" description="Polar residues" evidence="1">
    <location>
        <begin position="14"/>
        <end position="25"/>
    </location>
</feature>
<accession>A0ABQ7TRZ1</accession>